<evidence type="ECO:0000259" key="2">
    <source>
        <dbReference type="Pfam" id="PF07969"/>
    </source>
</evidence>
<dbReference type="PANTHER" id="PTHR22642:SF2">
    <property type="entry name" value="PROTEIN LONG AFTER FAR-RED 3"/>
    <property type="match status" value="1"/>
</dbReference>
<dbReference type="InterPro" id="IPR032466">
    <property type="entry name" value="Metal_Hydrolase"/>
</dbReference>
<keyword evidence="1" id="KW-0732">Signal</keyword>
<organism evidence="3 4">
    <name type="scientific">Dasania phycosphaerae</name>
    <dbReference type="NCBI Taxonomy" id="2950436"/>
    <lineage>
        <taxon>Bacteria</taxon>
        <taxon>Pseudomonadati</taxon>
        <taxon>Pseudomonadota</taxon>
        <taxon>Gammaproteobacteria</taxon>
        <taxon>Cellvibrionales</taxon>
        <taxon>Spongiibacteraceae</taxon>
        <taxon>Dasania</taxon>
    </lineage>
</organism>
<keyword evidence="4" id="KW-1185">Reference proteome</keyword>
<reference evidence="3 4" key="1">
    <citation type="submission" date="2022-12" db="EMBL/GenBank/DDBJ databases">
        <title>Dasania phycosphaerae sp. nov., isolated from particulate material of the south coast of Korea.</title>
        <authorList>
            <person name="Jiang Y."/>
        </authorList>
    </citation>
    <scope>NUCLEOTIDE SEQUENCE [LARGE SCALE GENOMIC DNA]</scope>
    <source>
        <strain evidence="3 4">GY-19</strain>
    </source>
</reference>
<feature type="signal peptide" evidence="1">
    <location>
        <begin position="1"/>
        <end position="22"/>
    </location>
</feature>
<dbReference type="AlphaFoldDB" id="A0A9J6RGM6"/>
<proteinExistence type="predicted"/>
<dbReference type="InterPro" id="IPR033932">
    <property type="entry name" value="YtcJ-like"/>
</dbReference>
<dbReference type="PROSITE" id="PS51257">
    <property type="entry name" value="PROKAR_LIPOPROTEIN"/>
    <property type="match status" value="1"/>
</dbReference>
<evidence type="ECO:0000313" key="3">
    <source>
        <dbReference type="EMBL" id="MCZ0863628.1"/>
    </source>
</evidence>
<protein>
    <submittedName>
        <fullName evidence="3">Amidohydrolase family protein</fullName>
    </submittedName>
</protein>
<dbReference type="Gene3D" id="3.10.310.70">
    <property type="match status" value="1"/>
</dbReference>
<evidence type="ECO:0000313" key="4">
    <source>
        <dbReference type="Proteomes" id="UP001069090"/>
    </source>
</evidence>
<evidence type="ECO:0000256" key="1">
    <source>
        <dbReference type="SAM" id="SignalP"/>
    </source>
</evidence>
<dbReference type="Pfam" id="PF07969">
    <property type="entry name" value="Amidohydro_3"/>
    <property type="match status" value="1"/>
</dbReference>
<dbReference type="GO" id="GO:0016810">
    <property type="term" value="F:hydrolase activity, acting on carbon-nitrogen (but not peptide) bonds"/>
    <property type="evidence" value="ECO:0007669"/>
    <property type="project" value="InterPro"/>
</dbReference>
<dbReference type="Proteomes" id="UP001069090">
    <property type="component" value="Unassembled WGS sequence"/>
</dbReference>
<comment type="caution">
    <text evidence="3">The sequence shown here is derived from an EMBL/GenBank/DDBJ whole genome shotgun (WGS) entry which is preliminary data.</text>
</comment>
<dbReference type="SUPFAM" id="SSF51556">
    <property type="entry name" value="Metallo-dependent hydrolases"/>
    <property type="match status" value="1"/>
</dbReference>
<name>A0A9J6RGM6_9GAMM</name>
<sequence>MSVLNSRFIKQLGLTALSAALAACSPGSPPASQAKADLILNNAKVYTVDEQQPWAEAVAVKDGKIVFVGSNQEVQQWAGDNTQLQDLAGKMLLPGFIDSHAHPAAGGAYVRSLSLDTYATPKDWVKAVADYAAANPDAPVLFGYGFLASAFGPEGPTAAQLDSVVADRPVFIMDEGFHGGWANSKAMQVLGINKNTPDITPGFSYYKRDAQGNPTGYFLEDAASAAVDALNIINPDSVALGTADVFDIMNSYGITAVFDAGALSIDDIQIEVLDKLYEQGEFTVRMVGSHAAMTPESYNTAIEKTVAKRNASKRPMYHINTLKIMDDGTIEGRTAGMFEDYQGEPGNKGTHVFSQAQMDHMVTEATAKDIDVHIHALGERAIADALNAIEAAKKAHPNSSSRHAICHVQVIRDQEIKRFAELGVTVQSTPLWASYDDFGEQFVSADQFNRYFRFNTLKEAGVKMAFGSDYPATGAGTLGMSPLFNIEIGHTRQSAGEPNAKIQPNINERLDIATLIRGYTINGAYQMHMEDQIGSISVGKLADFVVLADNIFEVDPYQIHKVAVSQTYLGGKLVYSQP</sequence>
<dbReference type="SUPFAM" id="SSF51338">
    <property type="entry name" value="Composite domain of metallo-dependent hydrolases"/>
    <property type="match status" value="1"/>
</dbReference>
<dbReference type="InterPro" id="IPR013108">
    <property type="entry name" value="Amidohydro_3"/>
</dbReference>
<dbReference type="RefSeq" id="WP_258329776.1">
    <property type="nucleotide sequence ID" value="NZ_JAPTGG010000001.1"/>
</dbReference>
<dbReference type="CDD" id="cd01300">
    <property type="entry name" value="YtcJ_like"/>
    <property type="match status" value="1"/>
</dbReference>
<feature type="domain" description="Amidohydrolase 3" evidence="2">
    <location>
        <begin position="84"/>
        <end position="575"/>
    </location>
</feature>
<dbReference type="EMBL" id="JAPTGG010000001">
    <property type="protein sequence ID" value="MCZ0863628.1"/>
    <property type="molecule type" value="Genomic_DNA"/>
</dbReference>
<feature type="chain" id="PRO_5039953274" evidence="1">
    <location>
        <begin position="23"/>
        <end position="578"/>
    </location>
</feature>
<dbReference type="InterPro" id="IPR011059">
    <property type="entry name" value="Metal-dep_hydrolase_composite"/>
</dbReference>
<dbReference type="PANTHER" id="PTHR22642">
    <property type="entry name" value="IMIDAZOLONEPROPIONASE"/>
    <property type="match status" value="1"/>
</dbReference>
<dbReference type="Gene3D" id="2.30.40.10">
    <property type="entry name" value="Urease, subunit C, domain 1"/>
    <property type="match status" value="1"/>
</dbReference>
<dbReference type="Gene3D" id="3.20.20.140">
    <property type="entry name" value="Metal-dependent hydrolases"/>
    <property type="match status" value="1"/>
</dbReference>
<accession>A0A9J6RGM6</accession>
<gene>
    <name evidence="3" type="ORF">O0V09_00345</name>
</gene>